<organism evidence="2 3">
    <name type="scientific">Methylocella silvestris</name>
    <dbReference type="NCBI Taxonomy" id="199596"/>
    <lineage>
        <taxon>Bacteria</taxon>
        <taxon>Pseudomonadati</taxon>
        <taxon>Pseudomonadota</taxon>
        <taxon>Alphaproteobacteria</taxon>
        <taxon>Hyphomicrobiales</taxon>
        <taxon>Beijerinckiaceae</taxon>
        <taxon>Methylocella</taxon>
    </lineage>
</organism>
<evidence type="ECO:0000256" key="1">
    <source>
        <dbReference type="SAM" id="MobiDB-lite"/>
    </source>
</evidence>
<dbReference type="AlphaFoldDB" id="A0A2J7TDY2"/>
<reference evidence="2 3" key="1">
    <citation type="submission" date="2017-10" db="EMBL/GenBank/DDBJ databases">
        <title>Genome announcement of Methylocella silvestris TVC from permafrost.</title>
        <authorList>
            <person name="Wang J."/>
            <person name="Geng K."/>
            <person name="Ul-Haque F."/>
            <person name="Crombie A.T."/>
            <person name="Street L.E."/>
            <person name="Wookey P.A."/>
            <person name="Murrell J.C."/>
            <person name="Pratscher J."/>
        </authorList>
    </citation>
    <scope>NUCLEOTIDE SEQUENCE [LARGE SCALE GENOMIC DNA]</scope>
    <source>
        <strain evidence="2 3">TVC</strain>
    </source>
</reference>
<feature type="compositionally biased region" description="Low complexity" evidence="1">
    <location>
        <begin position="97"/>
        <end position="120"/>
    </location>
</feature>
<evidence type="ECO:0000313" key="2">
    <source>
        <dbReference type="EMBL" id="PNG24959.1"/>
    </source>
</evidence>
<proteinExistence type="predicted"/>
<comment type="caution">
    <text evidence="2">The sequence shown here is derived from an EMBL/GenBank/DDBJ whole genome shotgun (WGS) entry which is preliminary data.</text>
</comment>
<evidence type="ECO:0000313" key="3">
    <source>
        <dbReference type="Proteomes" id="UP000236286"/>
    </source>
</evidence>
<dbReference type="PANTHER" id="PTHR11884:SF1">
    <property type="entry name" value="GOLGI APPARATUS PROTEIN 1"/>
    <property type="match status" value="1"/>
</dbReference>
<protein>
    <recommendedName>
        <fullName evidence="4">Cysteine rich repeat protein</fullName>
    </recommendedName>
</protein>
<accession>A0A2J7TDY2</accession>
<evidence type="ECO:0008006" key="4">
    <source>
        <dbReference type="Google" id="ProtNLM"/>
    </source>
</evidence>
<dbReference type="Proteomes" id="UP000236286">
    <property type="component" value="Unassembled WGS sequence"/>
</dbReference>
<feature type="region of interest" description="Disordered" evidence="1">
    <location>
        <begin position="97"/>
        <end position="122"/>
    </location>
</feature>
<name>A0A2J7TDY2_METSI</name>
<dbReference type="InterPro" id="IPR039728">
    <property type="entry name" value="GLG1"/>
</dbReference>
<sequence length="187" mass="19104">MLRRLWEETAMIPTAAGGAIRRYGAFAIGFFLLAAPARAEPMQAEIGAIRASCSGDYRAHCADVPPGGSAALACMRKNLASLSAGCQSAVNAVSSAPPPGAAAEVPTATPAAPAAATAAPQPAPAHQSFRHLSFREEFSVIGAECAPDYRALCRGVPPGEGRVVSCLQDNAAKLSQGCKSALMDARP</sequence>
<dbReference type="PANTHER" id="PTHR11884">
    <property type="entry name" value="SELECTIN LIGAND RELATED"/>
    <property type="match status" value="1"/>
</dbReference>
<dbReference type="EMBL" id="PDZR01000021">
    <property type="protein sequence ID" value="PNG24959.1"/>
    <property type="molecule type" value="Genomic_DNA"/>
</dbReference>
<gene>
    <name evidence="2" type="ORF">CR492_15775</name>
</gene>